<reference evidence="1 2" key="1">
    <citation type="submission" date="2022-09" db="EMBL/GenBank/DDBJ databases">
        <title>New species of Phenylobacterium.</title>
        <authorList>
            <person name="Mieszkin S."/>
        </authorList>
    </citation>
    <scope>NUCLEOTIDE SEQUENCE [LARGE SCALE GENOMIC DNA]</scope>
    <source>
        <strain evidence="1 2">HK31-G</strain>
    </source>
</reference>
<accession>A0ABW6CMY9</accession>
<evidence type="ECO:0008006" key="3">
    <source>
        <dbReference type="Google" id="ProtNLM"/>
    </source>
</evidence>
<name>A0ABW6CMY9_9CAUL</name>
<dbReference type="EMBL" id="JAOTJD010000005">
    <property type="protein sequence ID" value="MFD3263180.1"/>
    <property type="molecule type" value="Genomic_DNA"/>
</dbReference>
<evidence type="ECO:0000313" key="1">
    <source>
        <dbReference type="EMBL" id="MFD3263180.1"/>
    </source>
</evidence>
<keyword evidence="2" id="KW-1185">Reference proteome</keyword>
<protein>
    <recommendedName>
        <fullName evidence="3">Secreted protein</fullName>
    </recommendedName>
</protein>
<sequence>MVSYRHSPFSSLASLFVVALSRAASAFAVVIYALTEPIRYAFDVAFPATAAVTAERVGLANDLIRREPDRHRAKAFVSRMLQRNSNPHRSAPLAAGGLASAGLSFAC</sequence>
<comment type="caution">
    <text evidence="1">The sequence shown here is derived from an EMBL/GenBank/DDBJ whole genome shotgun (WGS) entry which is preliminary data.</text>
</comment>
<proteinExistence type="predicted"/>
<dbReference type="RefSeq" id="WP_377367910.1">
    <property type="nucleotide sequence ID" value="NZ_JAOTJD010000005.1"/>
</dbReference>
<organism evidence="1 2">
    <name type="scientific">Phenylobacterium ferrooxidans</name>
    <dbReference type="NCBI Taxonomy" id="2982689"/>
    <lineage>
        <taxon>Bacteria</taxon>
        <taxon>Pseudomonadati</taxon>
        <taxon>Pseudomonadota</taxon>
        <taxon>Alphaproteobacteria</taxon>
        <taxon>Caulobacterales</taxon>
        <taxon>Caulobacteraceae</taxon>
        <taxon>Phenylobacterium</taxon>
    </lineage>
</organism>
<evidence type="ECO:0000313" key="2">
    <source>
        <dbReference type="Proteomes" id="UP001598130"/>
    </source>
</evidence>
<gene>
    <name evidence="1" type="ORF">OCL97_04265</name>
</gene>
<dbReference type="Proteomes" id="UP001598130">
    <property type="component" value="Unassembled WGS sequence"/>
</dbReference>